<organism evidence="1 2">
    <name type="scientific">Fodinibius roseus</name>
    <dbReference type="NCBI Taxonomy" id="1194090"/>
    <lineage>
        <taxon>Bacteria</taxon>
        <taxon>Pseudomonadati</taxon>
        <taxon>Balneolota</taxon>
        <taxon>Balneolia</taxon>
        <taxon>Balneolales</taxon>
        <taxon>Balneolaceae</taxon>
        <taxon>Fodinibius</taxon>
    </lineage>
</organism>
<dbReference type="Proteomes" id="UP000184041">
    <property type="component" value="Unassembled WGS sequence"/>
</dbReference>
<protein>
    <submittedName>
        <fullName evidence="1">Uncharacterized protein</fullName>
    </submittedName>
</protein>
<dbReference type="EMBL" id="FQUS01000028">
    <property type="protein sequence ID" value="SHG42490.1"/>
    <property type="molecule type" value="Genomic_DNA"/>
</dbReference>
<dbReference type="AlphaFoldDB" id="A0A1M5JQC2"/>
<dbReference type="InterPro" id="IPR036390">
    <property type="entry name" value="WH_DNA-bd_sf"/>
</dbReference>
<gene>
    <name evidence="1" type="ORF">SAMN05443144_1287</name>
</gene>
<dbReference type="Gene3D" id="1.10.10.10">
    <property type="entry name" value="Winged helix-like DNA-binding domain superfamily/Winged helix DNA-binding domain"/>
    <property type="match status" value="1"/>
</dbReference>
<proteinExistence type="predicted"/>
<sequence length="137" mass="15477">MYILYEPFAKPSQDHSGLFDLDNLSQRIHGYIDLRAQGILTGEKELKEESKYILTEVMLRGEVSRGDAKRVTGLSERSARRVLSALEDEELVTSESHRSPVRFSIPPKVVGYYFPGLYPVKSQLVCKNVRSSCGQLV</sequence>
<dbReference type="STRING" id="1194090.SAMN05443144_1287"/>
<keyword evidence="2" id="KW-1185">Reference proteome</keyword>
<evidence type="ECO:0000313" key="1">
    <source>
        <dbReference type="EMBL" id="SHG42490.1"/>
    </source>
</evidence>
<accession>A0A1M5JQC2</accession>
<reference evidence="1 2" key="1">
    <citation type="submission" date="2016-11" db="EMBL/GenBank/DDBJ databases">
        <authorList>
            <person name="Jaros S."/>
            <person name="Januszkiewicz K."/>
            <person name="Wedrychowicz H."/>
        </authorList>
    </citation>
    <scope>NUCLEOTIDE SEQUENCE [LARGE SCALE GENOMIC DNA]</scope>
    <source>
        <strain evidence="1 2">DSM 21986</strain>
    </source>
</reference>
<dbReference type="SUPFAM" id="SSF46785">
    <property type="entry name" value="Winged helix' DNA-binding domain"/>
    <property type="match status" value="1"/>
</dbReference>
<name>A0A1M5JQC2_9BACT</name>
<dbReference type="InterPro" id="IPR036388">
    <property type="entry name" value="WH-like_DNA-bd_sf"/>
</dbReference>
<evidence type="ECO:0000313" key="2">
    <source>
        <dbReference type="Proteomes" id="UP000184041"/>
    </source>
</evidence>